<dbReference type="EMBL" id="JASPKY010000530">
    <property type="protein sequence ID" value="KAK9693805.1"/>
    <property type="molecule type" value="Genomic_DNA"/>
</dbReference>
<sequence length="1017" mass="115593">MNYILSFCKITGASRIFKRNFYLPLLKPQTPKDALRTFKITGKWLLGSKVQHYMPVLFNHSRKRPKSCKDYGQITHKLMKGYTYLTPVLDPTIESHQLLQDILKNKQTTNGKKFVYTVNDKRHNLVFNTELELAIRDGDIIDVLISQSSNKILIKLKDFKKVPLELENYKLDEPMFNGEGATTAEEEKFHHYGKFTMSLARMFEEKERELDEWEMELVRIVNKRKKQHGEGSVEWEDMVREDTIFEPVEEEHIGMEIADFEITKDVTAKILEHSSVDILPTMSEIPEVIKNMSKATPWEITISGESGELRVLSGIKVVLSGGKEVFVAGQMVKTDEGEVFVPGQTIENEFGFEYAPGITINLDNRPTLITGLIMSEENNGTPMFLPTDSTITADGQLTFTTNPEERPKPMVKEENRPQIEEKAELIEENEDQQIVEVTTEVKVEIPDFPEEDQTGLSGEIDKTVINDHYEIHDGMDVVIASIHDGMDVVIASVEEKKSSLEKKLEELRKLTIPVGDDYVTYIGLEDAQEVAAKITENKEKMHKLSDILLTLTRRASTFRERNSVNIKNINNPVMVDSTVFQTEADEKFHAANPTIKIALKSAIFAANDSAIFAANDVFKKRPKDQILALKTVGELIGDALKGKEKLLEELCLLMNTPIDRNEISSTILKVLTQDIKENKVDILKDLINLSEKIESFQIMERMKEILAEGDIMTSALKKLSKVSADVLYFIIDNVEEQINTVKTEMGARHLLECSIVEAVTDFSEEKLQEYVILSSKEEIREFISEGAGLAKALGLMEVSENLDALLTNSDINLFGTDKSCLDLLKRLIIIRKLAERDYSSKTALQRIGKTKDSTRIDPRIRELVVESASLMRQWNPVKSSKEIPLRLFRTENFLAIEEVLVRRNRLDQPILISRNGIQAVVPREAARGVLAGRIPYVLIDESGCTHFKPMHMFNALKMSKNRENRYGNYASLGGHERILDSDGRKKQQEQIYTPPKRSTAEVRNHIRKASLNNRMVA</sequence>
<proteinExistence type="predicted"/>
<dbReference type="AlphaFoldDB" id="A0AAW1IV98"/>
<feature type="coiled-coil region" evidence="1">
    <location>
        <begin position="490"/>
        <end position="544"/>
    </location>
</feature>
<evidence type="ECO:0000256" key="1">
    <source>
        <dbReference type="SAM" id="Coils"/>
    </source>
</evidence>
<accession>A0AAW1IV98</accession>
<keyword evidence="3" id="KW-1185">Reference proteome</keyword>
<keyword evidence="1" id="KW-0175">Coiled coil</keyword>
<evidence type="ECO:0000313" key="3">
    <source>
        <dbReference type="Proteomes" id="UP001458880"/>
    </source>
</evidence>
<comment type="caution">
    <text evidence="2">The sequence shown here is derived from an EMBL/GenBank/DDBJ whole genome shotgun (WGS) entry which is preliminary data.</text>
</comment>
<dbReference type="Proteomes" id="UP001458880">
    <property type="component" value="Unassembled WGS sequence"/>
</dbReference>
<evidence type="ECO:0000313" key="2">
    <source>
        <dbReference type="EMBL" id="KAK9693805.1"/>
    </source>
</evidence>
<gene>
    <name evidence="2" type="ORF">QE152_g33942</name>
</gene>
<protein>
    <submittedName>
        <fullName evidence="2">Uncharacterized protein</fullName>
    </submittedName>
</protein>
<feature type="coiled-coil region" evidence="1">
    <location>
        <begin position="196"/>
        <end position="223"/>
    </location>
</feature>
<organism evidence="2 3">
    <name type="scientific">Popillia japonica</name>
    <name type="common">Japanese beetle</name>
    <dbReference type="NCBI Taxonomy" id="7064"/>
    <lineage>
        <taxon>Eukaryota</taxon>
        <taxon>Metazoa</taxon>
        <taxon>Ecdysozoa</taxon>
        <taxon>Arthropoda</taxon>
        <taxon>Hexapoda</taxon>
        <taxon>Insecta</taxon>
        <taxon>Pterygota</taxon>
        <taxon>Neoptera</taxon>
        <taxon>Endopterygota</taxon>
        <taxon>Coleoptera</taxon>
        <taxon>Polyphaga</taxon>
        <taxon>Scarabaeiformia</taxon>
        <taxon>Scarabaeidae</taxon>
        <taxon>Rutelinae</taxon>
        <taxon>Popillia</taxon>
    </lineage>
</organism>
<name>A0AAW1IV98_POPJA</name>
<reference evidence="2 3" key="1">
    <citation type="journal article" date="2024" name="BMC Genomics">
        <title>De novo assembly and annotation of Popillia japonica's genome with initial clues to its potential as an invasive pest.</title>
        <authorList>
            <person name="Cucini C."/>
            <person name="Boschi S."/>
            <person name="Funari R."/>
            <person name="Cardaioli E."/>
            <person name="Iannotti N."/>
            <person name="Marturano G."/>
            <person name="Paoli F."/>
            <person name="Bruttini M."/>
            <person name="Carapelli A."/>
            <person name="Frati F."/>
            <person name="Nardi F."/>
        </authorList>
    </citation>
    <scope>NUCLEOTIDE SEQUENCE [LARGE SCALE GENOMIC DNA]</scope>
    <source>
        <strain evidence="2">DMR45628</strain>
    </source>
</reference>